<dbReference type="AlphaFoldDB" id="A0A6M9PH38"/>
<protein>
    <recommendedName>
        <fullName evidence="4">Dirigent protein</fullName>
    </recommendedName>
</protein>
<organism evidence="2 3">
    <name type="scientific">Polynucleobacter antarcticus</name>
    <dbReference type="NCBI Taxonomy" id="1743162"/>
    <lineage>
        <taxon>Bacteria</taxon>
        <taxon>Pseudomonadati</taxon>
        <taxon>Pseudomonadota</taxon>
        <taxon>Betaproteobacteria</taxon>
        <taxon>Burkholderiales</taxon>
        <taxon>Burkholderiaceae</taxon>
        <taxon>Polynucleobacter</taxon>
    </lineage>
</organism>
<proteinExistence type="predicted"/>
<keyword evidence="3" id="KW-1185">Reference proteome</keyword>
<dbReference type="InterPro" id="IPR044859">
    <property type="entry name" value="Allene_oxi_cyc_Dirigent"/>
</dbReference>
<evidence type="ECO:0000313" key="2">
    <source>
        <dbReference type="EMBL" id="QKM62160.1"/>
    </source>
</evidence>
<accession>A0A6M9PH38</accession>
<feature type="chain" id="PRO_5027045080" description="Dirigent protein" evidence="1">
    <location>
        <begin position="22"/>
        <end position="157"/>
    </location>
</feature>
<reference evidence="2 3" key="1">
    <citation type="submission" date="2018-04" db="EMBL/GenBank/DDBJ databases">
        <title>Polynucleobacter sp. LimPoW16 genome.</title>
        <authorList>
            <person name="Hahn M.W."/>
        </authorList>
    </citation>
    <scope>NUCLEOTIDE SEQUENCE [LARGE SCALE GENOMIC DNA]</scope>
    <source>
        <strain evidence="2 3">LimPoW16</strain>
    </source>
</reference>
<dbReference type="Gene3D" id="2.40.480.10">
    <property type="entry name" value="Allene oxide cyclase-like"/>
    <property type="match status" value="1"/>
</dbReference>
<sequence length="157" mass="17306">MRFINLFTATLMTFFASQAIAESTIVVTHPAIPAPTFLDLGKTGQSIGDIRIWHFPAKADNGGDLMTDWIMTTTGIVENKKIEYRIMNAVFSFGDGTKDQITIQGIGQYSSLKEALDESAVTRRAITGGTGKFANSIGWVETMHLKDGSWKHTLYLK</sequence>
<name>A0A6M9PH38_9BURK</name>
<dbReference type="EMBL" id="CP028941">
    <property type="protein sequence ID" value="QKM62160.1"/>
    <property type="molecule type" value="Genomic_DNA"/>
</dbReference>
<dbReference type="Proteomes" id="UP000500806">
    <property type="component" value="Chromosome"/>
</dbReference>
<evidence type="ECO:0000256" key="1">
    <source>
        <dbReference type="SAM" id="SignalP"/>
    </source>
</evidence>
<dbReference type="KEGG" id="pani:DCO16_03140"/>
<keyword evidence="1" id="KW-0732">Signal</keyword>
<evidence type="ECO:0000313" key="3">
    <source>
        <dbReference type="Proteomes" id="UP000500806"/>
    </source>
</evidence>
<feature type="signal peptide" evidence="1">
    <location>
        <begin position="1"/>
        <end position="21"/>
    </location>
</feature>
<evidence type="ECO:0008006" key="4">
    <source>
        <dbReference type="Google" id="ProtNLM"/>
    </source>
</evidence>
<gene>
    <name evidence="2" type="ORF">DCO16_03140</name>
</gene>
<dbReference type="RefSeq" id="WP_415836241.1">
    <property type="nucleotide sequence ID" value="NZ_CBCSCD010000003.1"/>
</dbReference>